<dbReference type="SUPFAM" id="SSF52540">
    <property type="entry name" value="P-loop containing nucleoside triphosphate hydrolases"/>
    <property type="match status" value="1"/>
</dbReference>
<organism evidence="1 2">
    <name type="scientific">Pseudomonas cremoris</name>
    <dbReference type="NCBI Taxonomy" id="2724178"/>
    <lineage>
        <taxon>Bacteria</taxon>
        <taxon>Pseudomonadati</taxon>
        <taxon>Pseudomonadota</taxon>
        <taxon>Gammaproteobacteria</taxon>
        <taxon>Pseudomonadales</taxon>
        <taxon>Pseudomonadaceae</taxon>
        <taxon>Pseudomonas</taxon>
    </lineage>
</organism>
<reference evidence="1 2" key="1">
    <citation type="submission" date="2020-04" db="EMBL/GenBank/DDBJ databases">
        <title>Pseudomonas crami sp. nov., a novel proteolytic bacterial species isolated from cream.</title>
        <authorList>
            <person name="Hofmann K."/>
            <person name="Woller A."/>
            <person name="Huptas C."/>
            <person name="Wenning M."/>
            <person name="Scherer S."/>
            <person name="Doll E.V."/>
        </authorList>
    </citation>
    <scope>NUCLEOTIDE SEQUENCE [LARGE SCALE GENOMIC DNA]</scope>
    <source>
        <strain evidence="1 2">WS 5096</strain>
    </source>
</reference>
<keyword evidence="1" id="KW-0547">Nucleotide-binding</keyword>
<sequence length="300" mass="32473">MAAKTSFKALPIGNAPCGRGAKAEQEIALSNETRFPSGATIDQVKKDAKKLAKAQGIPLHQAQDAVALKHGLALPWNRVNEWLAGQSRSAIASFTLPLDNGETKTVNLTSEQPLVIVCGWVGCGKSTTALVLAGQAMATTNARLFFLTSKPVGWPPAVWDSLYRNFPSRCLEVGDVHNFDLAQINPTAGDIVILDERHQGARNQSLQRLIEQARFWKVGLFVCKQGGPSDMEFELTKSHYPDRGIPLIVEGKGGFIRHGEHATFTATGFEQAKASGQPDRISWTGQFTITVSKPSVLAKT</sequence>
<keyword evidence="1" id="KW-0067">ATP-binding</keyword>
<accession>A0ABR6TCX0</accession>
<gene>
    <name evidence="1" type="ORF">HF209_22960</name>
</gene>
<proteinExistence type="predicted"/>
<protein>
    <submittedName>
        <fullName evidence="1">ATP-binding protein</fullName>
    </submittedName>
</protein>
<evidence type="ECO:0000313" key="2">
    <source>
        <dbReference type="Proteomes" id="UP000534677"/>
    </source>
</evidence>
<dbReference type="EMBL" id="JAAXCZ010000013">
    <property type="protein sequence ID" value="MBC2383807.1"/>
    <property type="molecule type" value="Genomic_DNA"/>
</dbReference>
<comment type="caution">
    <text evidence="1">The sequence shown here is derived from an EMBL/GenBank/DDBJ whole genome shotgun (WGS) entry which is preliminary data.</text>
</comment>
<name>A0ABR6TCX0_9PSED</name>
<keyword evidence="2" id="KW-1185">Reference proteome</keyword>
<dbReference type="Proteomes" id="UP000534677">
    <property type="component" value="Unassembled WGS sequence"/>
</dbReference>
<evidence type="ECO:0000313" key="1">
    <source>
        <dbReference type="EMBL" id="MBC2383807.1"/>
    </source>
</evidence>
<dbReference type="GO" id="GO:0005524">
    <property type="term" value="F:ATP binding"/>
    <property type="evidence" value="ECO:0007669"/>
    <property type="project" value="UniProtKB-KW"/>
</dbReference>
<dbReference type="InterPro" id="IPR027417">
    <property type="entry name" value="P-loop_NTPase"/>
</dbReference>
<dbReference type="RefSeq" id="WP_144420579.1">
    <property type="nucleotide sequence ID" value="NZ_JAAXCZ010000013.1"/>
</dbReference>